<proteinExistence type="predicted"/>
<keyword evidence="2" id="KW-1185">Reference proteome</keyword>
<evidence type="ECO:0000313" key="1">
    <source>
        <dbReference type="EMBL" id="VDP26756.1"/>
    </source>
</evidence>
<dbReference type="PANTHER" id="PTHR44791">
    <property type="entry name" value="TELOMERASE PROTEIN COMPONENT 1 TEP1"/>
    <property type="match status" value="1"/>
</dbReference>
<accession>A0A3P8G6X6</accession>
<organism evidence="1 2">
    <name type="scientific">Echinostoma caproni</name>
    <dbReference type="NCBI Taxonomy" id="27848"/>
    <lineage>
        <taxon>Eukaryota</taxon>
        <taxon>Metazoa</taxon>
        <taxon>Spiralia</taxon>
        <taxon>Lophotrochozoa</taxon>
        <taxon>Platyhelminthes</taxon>
        <taxon>Trematoda</taxon>
        <taxon>Digenea</taxon>
        <taxon>Plagiorchiida</taxon>
        <taxon>Echinostomata</taxon>
        <taxon>Echinostomatoidea</taxon>
        <taxon>Echinostomatidae</taxon>
        <taxon>Echinostoma</taxon>
    </lineage>
</organism>
<reference evidence="1 2" key="1">
    <citation type="submission" date="2018-11" db="EMBL/GenBank/DDBJ databases">
        <authorList>
            <consortium name="Pathogen Informatics"/>
        </authorList>
    </citation>
    <scope>NUCLEOTIDE SEQUENCE [LARGE SCALE GENOMIC DNA]</scope>
    <source>
        <strain evidence="1 2">Egypt</strain>
    </source>
</reference>
<dbReference type="EMBL" id="UZAN01002639">
    <property type="protein sequence ID" value="VDP26756.1"/>
    <property type="molecule type" value="Genomic_DNA"/>
</dbReference>
<dbReference type="InterPro" id="IPR052652">
    <property type="entry name" value="Telomerase_Complex_Comp"/>
</dbReference>
<dbReference type="GO" id="GO:0000722">
    <property type="term" value="P:telomere maintenance via recombination"/>
    <property type="evidence" value="ECO:0007669"/>
    <property type="project" value="TreeGrafter"/>
</dbReference>
<dbReference type="PANTHER" id="PTHR44791:SF1">
    <property type="entry name" value="TELOMERASE PROTEIN COMPONENT 1"/>
    <property type="match status" value="1"/>
</dbReference>
<gene>
    <name evidence="1" type="ORF">ECPE_LOCUS671</name>
</gene>
<dbReference type="OrthoDB" id="427368at2759"/>
<protein>
    <submittedName>
        <fullName evidence="1">Uncharacterized protein</fullName>
    </submittedName>
</protein>
<evidence type="ECO:0000313" key="2">
    <source>
        <dbReference type="Proteomes" id="UP000272942"/>
    </source>
</evidence>
<sequence>MAFTVSRLSLAERSAAVRAILGRYGKVLDESGFRNQLSLLVNKRGADIPFYLKLACEELRLYGTYEELDTQLKQLPDTVPSLVRHIVARAEAQSGSELVLITLALLACSRKPLTSVELHSLLDSWLADRQGNQKGHGHGPSWKDLLTSFSSESEDLDSLNSLQQKINHLILEDSASYLKDSSKLIRVPSLAFHILLSGIRPLLAGLGDQEENLGSEDLVSPNRELGLIRLRNPEVLDLIQDICFNLNKKSLSSFSQLGYHKPTITTLSTSLGAAKRLRPTSEVEEPNEAARKFCGTVDRRYIHWLLATRLPGLEHKIYHFVSRISPFLCSVYVVDQ</sequence>
<dbReference type="Proteomes" id="UP000272942">
    <property type="component" value="Unassembled WGS sequence"/>
</dbReference>
<dbReference type="GO" id="GO:0070034">
    <property type="term" value="F:telomerase RNA binding"/>
    <property type="evidence" value="ECO:0007669"/>
    <property type="project" value="TreeGrafter"/>
</dbReference>
<dbReference type="AlphaFoldDB" id="A0A3P8G6X6"/>
<dbReference type="GO" id="GO:0003720">
    <property type="term" value="F:telomerase activity"/>
    <property type="evidence" value="ECO:0007669"/>
    <property type="project" value="TreeGrafter"/>
</dbReference>
<dbReference type="GO" id="GO:0005697">
    <property type="term" value="C:telomerase holoenzyme complex"/>
    <property type="evidence" value="ECO:0007669"/>
    <property type="project" value="TreeGrafter"/>
</dbReference>
<name>A0A3P8G6X6_9TREM</name>